<dbReference type="EMBL" id="CP026923">
    <property type="protein sequence ID" value="AVG24598.1"/>
    <property type="molecule type" value="Genomic_DNA"/>
</dbReference>
<proteinExistence type="predicted"/>
<protein>
    <submittedName>
        <fullName evidence="1">Putative glycosyltransferase</fullName>
    </submittedName>
</protein>
<organism evidence="1 2">
    <name type="scientific">Pontimonas salivibrio</name>
    <dbReference type="NCBI Taxonomy" id="1159327"/>
    <lineage>
        <taxon>Bacteria</taxon>
        <taxon>Bacillati</taxon>
        <taxon>Actinomycetota</taxon>
        <taxon>Actinomycetes</taxon>
        <taxon>Micrococcales</taxon>
        <taxon>Microbacteriaceae</taxon>
        <taxon>Pontimonas</taxon>
    </lineage>
</organism>
<name>A0A2L2BSF8_9MICO</name>
<gene>
    <name evidence="1" type="ORF">C3B54_111663</name>
</gene>
<keyword evidence="2" id="KW-1185">Reference proteome</keyword>
<reference evidence="1 2" key="1">
    <citation type="submission" date="2018-02" db="EMBL/GenBank/DDBJ databases">
        <title>Complete genome of the streamlined marine actinobacterium Pontimonas salivibrio CL-TW6 adapted to coastal planktonic lifestype.</title>
        <authorList>
            <person name="Cho B.C."/>
            <person name="Hardies S.C."/>
            <person name="Jang G.I."/>
            <person name="Hwang C.Y."/>
        </authorList>
    </citation>
    <scope>NUCLEOTIDE SEQUENCE [LARGE SCALE GENOMIC DNA]</scope>
    <source>
        <strain evidence="1 2">CL-TW6</strain>
    </source>
</reference>
<keyword evidence="1" id="KW-0808">Transferase</keyword>
<dbReference type="Proteomes" id="UP000243077">
    <property type="component" value="Chromosome"/>
</dbReference>
<dbReference type="AlphaFoldDB" id="A0A2L2BSF8"/>
<accession>A0A2L2BSF8</accession>
<evidence type="ECO:0000313" key="2">
    <source>
        <dbReference type="Proteomes" id="UP000243077"/>
    </source>
</evidence>
<dbReference type="KEGG" id="psai:C3B54_111663"/>
<evidence type="ECO:0000313" key="1">
    <source>
        <dbReference type="EMBL" id="AVG24598.1"/>
    </source>
</evidence>
<dbReference type="GO" id="GO:0016740">
    <property type="term" value="F:transferase activity"/>
    <property type="evidence" value="ECO:0007669"/>
    <property type="project" value="UniProtKB-KW"/>
</dbReference>
<sequence length="315" mass="35590">MTSPPQRTWFGQLRLDWENRRDLATNPAYDKKAGIYHPQITSTSCVCDQPHEMGATDWSGINQPITLTYRGGTEGMGNVLLRGFQLADMLKSLGSPVPIRVQALENLYRAKPHGQIVIVLKTAIRLKSEPILRAFNRWGNTVLFDVVDGLVPEKISNLCASYICSSLTEEHHRRSRGHHTIVSFQSPDQRTPAYPFERRAFSHVYYGLRKNALHLDSLPELHPVDFSEMPPHRSPNPLPPVLTDLRHYSHHYSVRAWNDRDGFKPMMKGFFAARLGAVVIASAEDEESRLILGDDYPYLAASSSVEDVQAIIDYA</sequence>